<name>A0A2R6Y1S1_9BACL</name>
<protein>
    <submittedName>
        <fullName evidence="1">Uncharacterized protein</fullName>
    </submittedName>
</protein>
<proteinExistence type="predicted"/>
<gene>
    <name evidence="1" type="ORF">BSOLF_2888</name>
</gene>
<dbReference type="EMBL" id="PEBX01000023">
    <property type="protein sequence ID" value="PTQ56620.1"/>
    <property type="molecule type" value="Genomic_DNA"/>
</dbReference>
<accession>A0A2R6Y1S1</accession>
<sequence>MPGNPRMLGIAQDLEVGWVAGLGAFMKRSRAATTYNIVV</sequence>
<dbReference type="Proteomes" id="UP000244338">
    <property type="component" value="Unassembled WGS sequence"/>
</dbReference>
<comment type="caution">
    <text evidence="1">The sequence shown here is derived from an EMBL/GenBank/DDBJ whole genome shotgun (WGS) entry which is preliminary data.</text>
</comment>
<reference evidence="2" key="1">
    <citation type="journal article" date="2018" name="Sci. Rep.">
        <title>Lignite coal burning seam in the remote Altai Mountains harbors a hydrogen-driven thermophilic microbial community.</title>
        <authorList>
            <person name="Kadnikov V.V."/>
            <person name="Mardanov A.V."/>
            <person name="Ivasenko D.A."/>
            <person name="Antsiferov D.V."/>
            <person name="Beletsky A.V."/>
            <person name="Karnachuk O.V."/>
            <person name="Ravin N.V."/>
        </authorList>
    </citation>
    <scope>NUCLEOTIDE SEQUENCE [LARGE SCALE GENOMIC DNA]</scope>
</reference>
<organism evidence="1 2">
    <name type="scientific">Candidatus Carbonibacillus altaicus</name>
    <dbReference type="NCBI Taxonomy" id="2163959"/>
    <lineage>
        <taxon>Bacteria</taxon>
        <taxon>Bacillati</taxon>
        <taxon>Bacillota</taxon>
        <taxon>Bacilli</taxon>
        <taxon>Bacillales</taxon>
        <taxon>Candidatus Carbonibacillus</taxon>
    </lineage>
</organism>
<evidence type="ECO:0000313" key="1">
    <source>
        <dbReference type="EMBL" id="PTQ56620.1"/>
    </source>
</evidence>
<evidence type="ECO:0000313" key="2">
    <source>
        <dbReference type="Proteomes" id="UP000244338"/>
    </source>
</evidence>
<dbReference type="AlphaFoldDB" id="A0A2R6Y1S1"/>